<sequence>MIKKLWMSLHQSKVILVMDMDGKLIEVEKILDIWANMQLKMYLDIQDLQVLK</sequence>
<evidence type="ECO:0000313" key="1">
    <source>
        <dbReference type="EMBL" id="MPN30651.1"/>
    </source>
</evidence>
<accession>A0A645GUW3</accession>
<proteinExistence type="predicted"/>
<reference evidence="1" key="1">
    <citation type="submission" date="2019-08" db="EMBL/GenBank/DDBJ databases">
        <authorList>
            <person name="Kucharzyk K."/>
            <person name="Murdoch R.W."/>
            <person name="Higgins S."/>
            <person name="Loffler F."/>
        </authorList>
    </citation>
    <scope>NUCLEOTIDE SEQUENCE</scope>
</reference>
<dbReference type="AlphaFoldDB" id="A0A645GUW3"/>
<comment type="caution">
    <text evidence="1">The sequence shown here is derived from an EMBL/GenBank/DDBJ whole genome shotgun (WGS) entry which is preliminary data.</text>
</comment>
<gene>
    <name evidence="1" type="ORF">SDC9_178122</name>
</gene>
<dbReference type="EMBL" id="VSSQ01081847">
    <property type="protein sequence ID" value="MPN30651.1"/>
    <property type="molecule type" value="Genomic_DNA"/>
</dbReference>
<protein>
    <submittedName>
        <fullName evidence="1">Uncharacterized protein</fullName>
    </submittedName>
</protein>
<organism evidence="1">
    <name type="scientific">bioreactor metagenome</name>
    <dbReference type="NCBI Taxonomy" id="1076179"/>
    <lineage>
        <taxon>unclassified sequences</taxon>
        <taxon>metagenomes</taxon>
        <taxon>ecological metagenomes</taxon>
    </lineage>
</organism>
<name>A0A645GUW3_9ZZZZ</name>